<evidence type="ECO:0000259" key="17">
    <source>
        <dbReference type="Pfam" id="PF01982"/>
    </source>
</evidence>
<feature type="non-terminal residue" evidence="18">
    <location>
        <position position="1"/>
    </location>
</feature>
<dbReference type="PANTHER" id="PTHR40706:SF1">
    <property type="entry name" value="RIBOFLAVIN KINASE"/>
    <property type="match status" value="1"/>
</dbReference>
<name>A0A381VPX6_9ZZZZ</name>
<comment type="similarity">
    <text evidence="3">Belongs to the archaeal riboflavin kinase family.</text>
</comment>
<comment type="cofactor">
    <cofactor evidence="1">
        <name>Mg(2+)</name>
        <dbReference type="ChEBI" id="CHEBI:18420"/>
    </cofactor>
</comment>
<evidence type="ECO:0000256" key="10">
    <source>
        <dbReference type="ARBA" id="ARBA00022741"/>
    </source>
</evidence>
<evidence type="ECO:0000256" key="2">
    <source>
        <dbReference type="ARBA" id="ARBA00005219"/>
    </source>
</evidence>
<dbReference type="InterPro" id="IPR036388">
    <property type="entry name" value="WH-like_DNA-bd_sf"/>
</dbReference>
<evidence type="ECO:0000256" key="7">
    <source>
        <dbReference type="ARBA" id="ARBA00022643"/>
    </source>
</evidence>
<evidence type="ECO:0000256" key="11">
    <source>
        <dbReference type="ARBA" id="ARBA00022777"/>
    </source>
</evidence>
<dbReference type="InterPro" id="IPR023465">
    <property type="entry name" value="Riboflavin_kinase_dom_sf"/>
</dbReference>
<evidence type="ECO:0000256" key="16">
    <source>
        <dbReference type="ARBA" id="ARBA00047857"/>
    </source>
</evidence>
<keyword evidence="10" id="KW-0547">Nucleotide-binding</keyword>
<organism evidence="18">
    <name type="scientific">marine metagenome</name>
    <dbReference type="NCBI Taxonomy" id="408172"/>
    <lineage>
        <taxon>unclassified sequences</taxon>
        <taxon>metagenomes</taxon>
        <taxon>ecological metagenomes</taxon>
    </lineage>
</organism>
<evidence type="ECO:0000256" key="12">
    <source>
        <dbReference type="ARBA" id="ARBA00022842"/>
    </source>
</evidence>
<dbReference type="Gene3D" id="2.40.30.30">
    <property type="entry name" value="Riboflavin kinase-like"/>
    <property type="match status" value="1"/>
</dbReference>
<reference evidence="18" key="1">
    <citation type="submission" date="2018-05" db="EMBL/GenBank/DDBJ databases">
        <authorList>
            <person name="Lanie J.A."/>
            <person name="Ng W.-L."/>
            <person name="Kazmierczak K.M."/>
            <person name="Andrzejewski T.M."/>
            <person name="Davidsen T.M."/>
            <person name="Wayne K.J."/>
            <person name="Tettelin H."/>
            <person name="Glass J.I."/>
            <person name="Rusch D."/>
            <person name="Podicherti R."/>
            <person name="Tsui H.-C.T."/>
            <person name="Winkler M.E."/>
        </authorList>
    </citation>
    <scope>NUCLEOTIDE SEQUENCE</scope>
</reference>
<dbReference type="AlphaFoldDB" id="A0A381VPX6"/>
<dbReference type="EC" id="2.7.1.161" evidence="4"/>
<dbReference type="InterPro" id="IPR039063">
    <property type="entry name" value="RibK_CTP-dep"/>
</dbReference>
<evidence type="ECO:0000256" key="8">
    <source>
        <dbReference type="ARBA" id="ARBA00022679"/>
    </source>
</evidence>
<dbReference type="PANTHER" id="PTHR40706">
    <property type="entry name" value="RIBOFLAVIN KINASE"/>
    <property type="match status" value="1"/>
</dbReference>
<feature type="domain" description="Riboflavin kinase" evidence="17">
    <location>
        <begin position="78"/>
        <end position="200"/>
    </location>
</feature>
<keyword evidence="7" id="KW-0288">FMN</keyword>
<keyword evidence="9" id="KW-0479">Metal-binding</keyword>
<dbReference type="Pfam" id="PF01982">
    <property type="entry name" value="CTP-dep_RFKase"/>
    <property type="match status" value="1"/>
</dbReference>
<dbReference type="Gene3D" id="1.10.10.10">
    <property type="entry name" value="Winged helix-like DNA-binding domain superfamily/Winged helix DNA-binding domain"/>
    <property type="match status" value="1"/>
</dbReference>
<dbReference type="GO" id="GO:0008531">
    <property type="term" value="F:riboflavin kinase activity"/>
    <property type="evidence" value="ECO:0007669"/>
    <property type="project" value="InterPro"/>
</dbReference>
<evidence type="ECO:0000313" key="18">
    <source>
        <dbReference type="EMBL" id="SVA42386.1"/>
    </source>
</evidence>
<evidence type="ECO:0000256" key="6">
    <source>
        <dbReference type="ARBA" id="ARBA00022630"/>
    </source>
</evidence>
<dbReference type="GO" id="GO:0009231">
    <property type="term" value="P:riboflavin biosynthetic process"/>
    <property type="evidence" value="ECO:0007669"/>
    <property type="project" value="InterPro"/>
</dbReference>
<evidence type="ECO:0000256" key="5">
    <source>
        <dbReference type="ARBA" id="ARBA00017394"/>
    </source>
</evidence>
<keyword evidence="6" id="KW-0285">Flavoprotein</keyword>
<keyword evidence="11" id="KW-0418">Kinase</keyword>
<evidence type="ECO:0000256" key="13">
    <source>
        <dbReference type="ARBA" id="ARBA00029789"/>
    </source>
</evidence>
<proteinExistence type="inferred from homology"/>
<evidence type="ECO:0000256" key="3">
    <source>
        <dbReference type="ARBA" id="ARBA00006428"/>
    </source>
</evidence>
<accession>A0A381VPX6</accession>
<keyword evidence="12" id="KW-0460">Magnesium</keyword>
<dbReference type="GO" id="GO:0000166">
    <property type="term" value="F:nucleotide binding"/>
    <property type="evidence" value="ECO:0007669"/>
    <property type="project" value="UniProtKB-KW"/>
</dbReference>
<keyword evidence="8" id="KW-0808">Transferase</keyword>
<evidence type="ECO:0000256" key="1">
    <source>
        <dbReference type="ARBA" id="ARBA00001946"/>
    </source>
</evidence>
<dbReference type="EMBL" id="UINC01009452">
    <property type="protein sequence ID" value="SVA42386.1"/>
    <property type="molecule type" value="Genomic_DNA"/>
</dbReference>
<dbReference type="InterPro" id="IPR023602">
    <property type="entry name" value="Riboflavin_kinase_CTP-dep"/>
</dbReference>
<dbReference type="UniPathway" id="UPA00276">
    <property type="reaction ID" value="UER00929"/>
</dbReference>
<comment type="catalytic activity">
    <reaction evidence="16">
        <text>riboflavin + CTP = CDP + FMN + H(+)</text>
        <dbReference type="Rhea" id="RHEA:25021"/>
        <dbReference type="ChEBI" id="CHEBI:15378"/>
        <dbReference type="ChEBI" id="CHEBI:37563"/>
        <dbReference type="ChEBI" id="CHEBI:57986"/>
        <dbReference type="ChEBI" id="CHEBI:58069"/>
        <dbReference type="ChEBI" id="CHEBI:58210"/>
        <dbReference type="EC" id="2.7.1.161"/>
    </reaction>
</comment>
<evidence type="ECO:0000256" key="4">
    <source>
        <dbReference type="ARBA" id="ARBA00011987"/>
    </source>
</evidence>
<evidence type="ECO:0000256" key="14">
    <source>
        <dbReference type="ARBA" id="ARBA00030544"/>
    </source>
</evidence>
<protein>
    <recommendedName>
        <fullName evidence="5">Riboflavin kinase</fullName>
        <ecNumber evidence="4">2.7.1.161</ecNumber>
    </recommendedName>
    <alternativeName>
        <fullName evidence="14">CTP-dependent riboflavin kinase</fullName>
    </alternativeName>
    <alternativeName>
        <fullName evidence="15">CTP:riboflavin 5'-phosphotransferase</fullName>
    </alternativeName>
    <alternativeName>
        <fullName evidence="13">Flavokinase</fullName>
    </alternativeName>
</protein>
<comment type="pathway">
    <text evidence="2">Cofactor biosynthesis; FMN biosynthesis; FMN from riboflavin (CTP route): step 1/1.</text>
</comment>
<gene>
    <name evidence="18" type="ORF">METZ01_LOCUS95240</name>
</gene>
<dbReference type="GO" id="GO:0046872">
    <property type="term" value="F:metal ion binding"/>
    <property type="evidence" value="ECO:0007669"/>
    <property type="project" value="UniProtKB-KW"/>
</dbReference>
<dbReference type="SUPFAM" id="SSF82114">
    <property type="entry name" value="Riboflavin kinase-like"/>
    <property type="match status" value="1"/>
</dbReference>
<evidence type="ECO:0000256" key="9">
    <source>
        <dbReference type="ARBA" id="ARBA00022723"/>
    </source>
</evidence>
<sequence>VHVSSGQLAKELDVTQQSGARYLLELADRGLLERRLVRGGQMVRLLQPARDLLRREFADYSLIFDAQPEITLKGVLETGLGEGGYYISRNGYTTQFEALLGWTPYEGTLNLRIGEAGVPELEAIRAADGKLVEGFSEAERTFGRAWLFPASISSNNQSESQCALITPKRTHYRRVIELISPHYLRDLLSATDGQELQVTVQLARD</sequence>
<dbReference type="GO" id="GO:0009398">
    <property type="term" value="P:FMN biosynthetic process"/>
    <property type="evidence" value="ECO:0007669"/>
    <property type="project" value="UniProtKB-UniPathway"/>
</dbReference>
<evidence type="ECO:0000256" key="15">
    <source>
        <dbReference type="ARBA" id="ARBA00033116"/>
    </source>
</evidence>